<gene>
    <name evidence="1" type="primary">CCNJ</name>
</gene>
<feature type="non-terminal residue" evidence="1">
    <location>
        <position position="1"/>
    </location>
</feature>
<proteinExistence type="predicted"/>
<reference evidence="1" key="2">
    <citation type="submission" date="2016-06" db="EMBL/GenBank/DDBJ databases">
        <title>The genome of a short-lived fish provides insights into sex chromosome evolution and the genetic control of aging.</title>
        <authorList>
            <person name="Reichwald K."/>
            <person name="Felder M."/>
            <person name="Petzold A."/>
            <person name="Koch P."/>
            <person name="Groth M."/>
            <person name="Platzer M."/>
        </authorList>
    </citation>
    <scope>NUCLEOTIDE SEQUENCE</scope>
    <source>
        <tissue evidence="1">Brain</tissue>
    </source>
</reference>
<accession>A0A1A8DL01</accession>
<reference evidence="1" key="1">
    <citation type="submission" date="2016-05" db="EMBL/GenBank/DDBJ databases">
        <authorList>
            <person name="Lavstsen T."/>
            <person name="Jespersen J.S."/>
        </authorList>
    </citation>
    <scope>NUCLEOTIDE SEQUENCE</scope>
    <source>
        <tissue evidence="1">Brain</tissue>
    </source>
</reference>
<protein>
    <submittedName>
        <fullName evidence="1">Cyclin J</fullName>
    </submittedName>
</protein>
<dbReference type="EMBL" id="HAEA01005713">
    <property type="protein sequence ID" value="SBQ34193.1"/>
    <property type="molecule type" value="Transcribed_RNA"/>
</dbReference>
<dbReference type="AlphaFoldDB" id="A0A1A8DL01"/>
<organism evidence="1">
    <name type="scientific">Nothobranchius kadleci</name>
    <name type="common">African annual killifish</name>
    <dbReference type="NCBI Taxonomy" id="1051664"/>
    <lineage>
        <taxon>Eukaryota</taxon>
        <taxon>Metazoa</taxon>
        <taxon>Chordata</taxon>
        <taxon>Craniata</taxon>
        <taxon>Vertebrata</taxon>
        <taxon>Euteleostomi</taxon>
        <taxon>Actinopterygii</taxon>
        <taxon>Neopterygii</taxon>
        <taxon>Teleostei</taxon>
        <taxon>Neoteleostei</taxon>
        <taxon>Acanthomorphata</taxon>
        <taxon>Ovalentaria</taxon>
        <taxon>Atherinomorphae</taxon>
        <taxon>Cyprinodontiformes</taxon>
        <taxon>Nothobranchiidae</taxon>
        <taxon>Nothobranchius</taxon>
    </lineage>
</organism>
<evidence type="ECO:0000313" key="1">
    <source>
        <dbReference type="EMBL" id="SBQ34193.1"/>
    </source>
</evidence>
<sequence length="55" mass="6375">SSLRSSLDSRDHRIPRDFTGHGLFMQSAIEPKRRKSRLMSLYDVIYAVSPLHCQD</sequence>
<name>A0A1A8DL01_NOTKA</name>
<feature type="non-terminal residue" evidence="1">
    <location>
        <position position="55"/>
    </location>
</feature>